<comment type="caution">
    <text evidence="2">The sequence shown here is derived from an EMBL/GenBank/DDBJ whole genome shotgun (WGS) entry which is preliminary data.</text>
</comment>
<evidence type="ECO:0000313" key="3">
    <source>
        <dbReference type="Proteomes" id="UP001500603"/>
    </source>
</evidence>
<dbReference type="InterPro" id="IPR039935">
    <property type="entry name" value="YML079W-like"/>
</dbReference>
<gene>
    <name evidence="2" type="ORF">GCM10023318_03290</name>
</gene>
<evidence type="ECO:0000259" key="1">
    <source>
        <dbReference type="Pfam" id="PF06172"/>
    </source>
</evidence>
<evidence type="ECO:0000313" key="2">
    <source>
        <dbReference type="EMBL" id="GAA5042674.1"/>
    </source>
</evidence>
<dbReference type="InterPro" id="IPR014710">
    <property type="entry name" value="RmlC-like_jellyroll"/>
</dbReference>
<proteinExistence type="predicted"/>
<reference evidence="3" key="1">
    <citation type="journal article" date="2019" name="Int. J. Syst. Evol. Microbiol.">
        <title>The Global Catalogue of Microorganisms (GCM) 10K type strain sequencing project: providing services to taxonomists for standard genome sequencing and annotation.</title>
        <authorList>
            <consortium name="The Broad Institute Genomics Platform"/>
            <consortium name="The Broad Institute Genome Sequencing Center for Infectious Disease"/>
            <person name="Wu L."/>
            <person name="Ma J."/>
        </authorList>
    </citation>
    <scope>NUCLEOTIDE SEQUENCE [LARGE SCALE GENOMIC DNA]</scope>
    <source>
        <strain evidence="3">JCM 18298</strain>
    </source>
</reference>
<dbReference type="Gene3D" id="2.60.120.10">
    <property type="entry name" value="Jelly Rolls"/>
    <property type="match status" value="1"/>
</dbReference>
<dbReference type="Pfam" id="PF06108">
    <property type="entry name" value="DUF952"/>
    <property type="match status" value="1"/>
</dbReference>
<dbReference type="InterPro" id="IPR009327">
    <property type="entry name" value="Cupin_DUF985"/>
</dbReference>
<accession>A0ABP9JRP6</accession>
<organism evidence="2 3">
    <name type="scientific">Nocardia callitridis</name>
    <dbReference type="NCBI Taxonomy" id="648753"/>
    <lineage>
        <taxon>Bacteria</taxon>
        <taxon>Bacillati</taxon>
        <taxon>Actinomycetota</taxon>
        <taxon>Actinomycetes</taxon>
        <taxon>Mycobacteriales</taxon>
        <taxon>Nocardiaceae</taxon>
        <taxon>Nocardia</taxon>
    </lineage>
</organism>
<keyword evidence="3" id="KW-1185">Reference proteome</keyword>
<dbReference type="PANTHER" id="PTHR33387">
    <property type="entry name" value="RMLC-LIKE JELLY ROLL FOLD PROTEIN"/>
    <property type="match status" value="1"/>
</dbReference>
<dbReference type="Gene3D" id="3.20.170.20">
    <property type="entry name" value="Protein of unknown function DUF952"/>
    <property type="match status" value="1"/>
</dbReference>
<protein>
    <recommendedName>
        <fullName evidence="1">DUF985 domain-containing protein</fullName>
    </recommendedName>
</protein>
<dbReference type="SUPFAM" id="SSF51182">
    <property type="entry name" value="RmlC-like cupins"/>
    <property type="match status" value="1"/>
</dbReference>
<dbReference type="EMBL" id="BAABJM010000001">
    <property type="protein sequence ID" value="GAA5042674.1"/>
    <property type="molecule type" value="Genomic_DNA"/>
</dbReference>
<dbReference type="InterPro" id="IPR011051">
    <property type="entry name" value="RmlC_Cupin_sf"/>
</dbReference>
<dbReference type="CDD" id="cd06121">
    <property type="entry name" value="cupin_YML079wp"/>
    <property type="match status" value="1"/>
</dbReference>
<feature type="domain" description="DUF985" evidence="1">
    <location>
        <begin position="123"/>
        <end position="259"/>
    </location>
</feature>
<dbReference type="Pfam" id="PF06172">
    <property type="entry name" value="Cupin_5"/>
    <property type="match status" value="1"/>
</dbReference>
<dbReference type="Proteomes" id="UP001500603">
    <property type="component" value="Unassembled WGS sequence"/>
</dbReference>
<dbReference type="PANTHER" id="PTHR33387:SF3">
    <property type="entry name" value="DUF985 DOMAIN-CONTAINING PROTEIN"/>
    <property type="match status" value="1"/>
</dbReference>
<name>A0ABP9JRP6_9NOCA</name>
<dbReference type="InterPro" id="IPR009297">
    <property type="entry name" value="DUF952"/>
</dbReference>
<dbReference type="SUPFAM" id="SSF56399">
    <property type="entry name" value="ADP-ribosylation"/>
    <property type="match status" value="1"/>
</dbReference>
<sequence length="264" mass="28749">MSTDPIVHMLRLSDLRSSEEAITSASLATEGFVHCSPDESTMLRVANTALRDEQEPMVALLLDPAKISAPIRRERADAASLAGDGLLFPHVYGPIERAAIIEIRYARRDVTGAYVGLEHRSPLLDSLDLLPHPEGGWFRETWRSTHTFTPEGYHGTRAAGTAIYYVLRRGEQSAWHRVRSDELWLWHAGLPLAMTLGGDGPQPSASAPRILGGDVLAGQRPQVLVPAGRWQSAEPLAGDADEALVSCVVSPGFDFADFEPPQPT</sequence>